<name>A0AAD7FLP5_9AGAR</name>
<comment type="caution">
    <text evidence="1">The sequence shown here is derived from an EMBL/GenBank/DDBJ whole genome shotgun (WGS) entry which is preliminary data.</text>
</comment>
<evidence type="ECO:0000313" key="1">
    <source>
        <dbReference type="EMBL" id="KAJ7630986.1"/>
    </source>
</evidence>
<sequence length="79" mass="8588">AGWLTTPASLSLLPPSSLFPLPRPRPSSNPHQQAFFLSSLFRRLATSPRVLIVGSSCPLMSRSFPLVANVAFESCIECM</sequence>
<dbReference type="AlphaFoldDB" id="A0AAD7FLP5"/>
<dbReference type="EMBL" id="JARKIF010000009">
    <property type="protein sequence ID" value="KAJ7630986.1"/>
    <property type="molecule type" value="Genomic_DNA"/>
</dbReference>
<protein>
    <submittedName>
        <fullName evidence="1">Uncharacterized protein</fullName>
    </submittedName>
</protein>
<reference evidence="1" key="1">
    <citation type="submission" date="2023-03" db="EMBL/GenBank/DDBJ databases">
        <title>Massive genome expansion in bonnet fungi (Mycena s.s.) driven by repeated elements and novel gene families across ecological guilds.</title>
        <authorList>
            <consortium name="Lawrence Berkeley National Laboratory"/>
            <person name="Harder C.B."/>
            <person name="Miyauchi S."/>
            <person name="Viragh M."/>
            <person name="Kuo A."/>
            <person name="Thoen E."/>
            <person name="Andreopoulos B."/>
            <person name="Lu D."/>
            <person name="Skrede I."/>
            <person name="Drula E."/>
            <person name="Henrissat B."/>
            <person name="Morin E."/>
            <person name="Kohler A."/>
            <person name="Barry K."/>
            <person name="LaButti K."/>
            <person name="Morin E."/>
            <person name="Salamov A."/>
            <person name="Lipzen A."/>
            <person name="Mereny Z."/>
            <person name="Hegedus B."/>
            <person name="Baldrian P."/>
            <person name="Stursova M."/>
            <person name="Weitz H."/>
            <person name="Taylor A."/>
            <person name="Grigoriev I.V."/>
            <person name="Nagy L.G."/>
            <person name="Martin F."/>
            <person name="Kauserud H."/>
        </authorList>
    </citation>
    <scope>NUCLEOTIDE SEQUENCE</scope>
    <source>
        <strain evidence="1">9284</strain>
    </source>
</reference>
<dbReference type="Proteomes" id="UP001221142">
    <property type="component" value="Unassembled WGS sequence"/>
</dbReference>
<gene>
    <name evidence="1" type="ORF">FB45DRAFT_917130</name>
</gene>
<proteinExistence type="predicted"/>
<keyword evidence="2" id="KW-1185">Reference proteome</keyword>
<evidence type="ECO:0000313" key="2">
    <source>
        <dbReference type="Proteomes" id="UP001221142"/>
    </source>
</evidence>
<accession>A0AAD7FLP5</accession>
<feature type="non-terminal residue" evidence="1">
    <location>
        <position position="79"/>
    </location>
</feature>
<organism evidence="1 2">
    <name type="scientific">Roridomyces roridus</name>
    <dbReference type="NCBI Taxonomy" id="1738132"/>
    <lineage>
        <taxon>Eukaryota</taxon>
        <taxon>Fungi</taxon>
        <taxon>Dikarya</taxon>
        <taxon>Basidiomycota</taxon>
        <taxon>Agaricomycotina</taxon>
        <taxon>Agaricomycetes</taxon>
        <taxon>Agaricomycetidae</taxon>
        <taxon>Agaricales</taxon>
        <taxon>Marasmiineae</taxon>
        <taxon>Mycenaceae</taxon>
        <taxon>Roridomyces</taxon>
    </lineage>
</organism>